<dbReference type="Proteomes" id="UP001497516">
    <property type="component" value="Chromosome 2"/>
</dbReference>
<dbReference type="EMBL" id="OZ034815">
    <property type="protein sequence ID" value="CAL1369211.1"/>
    <property type="molecule type" value="Genomic_DNA"/>
</dbReference>
<evidence type="ECO:0000313" key="3">
    <source>
        <dbReference type="Proteomes" id="UP001497516"/>
    </source>
</evidence>
<proteinExistence type="predicted"/>
<feature type="compositionally biased region" description="Low complexity" evidence="1">
    <location>
        <begin position="96"/>
        <end position="105"/>
    </location>
</feature>
<dbReference type="AlphaFoldDB" id="A0AAV2D8C6"/>
<name>A0AAV2D8C6_9ROSI</name>
<evidence type="ECO:0000313" key="2">
    <source>
        <dbReference type="EMBL" id="CAL1369211.1"/>
    </source>
</evidence>
<feature type="region of interest" description="Disordered" evidence="1">
    <location>
        <begin position="90"/>
        <end position="115"/>
    </location>
</feature>
<evidence type="ECO:0000256" key="1">
    <source>
        <dbReference type="SAM" id="MobiDB-lite"/>
    </source>
</evidence>
<protein>
    <submittedName>
        <fullName evidence="2">Uncharacterized protein</fullName>
    </submittedName>
</protein>
<sequence length="260" mass="26162">MVSTKSMKAVEKAAQPAERNTEAGDVDLDGVVMEDVTELEAVKLVVHEHSDALARLEVGLARVQADAKEDADDLRQRLEDLMWAIASLQEKGDRSGGAPIPAESASGGGGATGAAETAATAAGEAAVGGTAATPAGAALAKDGGGASAAAPAALAGASIAKAEGSRAADTGPGRADRTAVGLGLGLLPTPTAQEIAARKGKAKMPGYDTDGPPMGNGPGPLSHYTKVDNGLGWLDLEDGPEYHKLSLRISRPSGLNRRWT</sequence>
<accession>A0AAV2D8C6</accession>
<organism evidence="2 3">
    <name type="scientific">Linum trigynum</name>
    <dbReference type="NCBI Taxonomy" id="586398"/>
    <lineage>
        <taxon>Eukaryota</taxon>
        <taxon>Viridiplantae</taxon>
        <taxon>Streptophyta</taxon>
        <taxon>Embryophyta</taxon>
        <taxon>Tracheophyta</taxon>
        <taxon>Spermatophyta</taxon>
        <taxon>Magnoliopsida</taxon>
        <taxon>eudicotyledons</taxon>
        <taxon>Gunneridae</taxon>
        <taxon>Pentapetalae</taxon>
        <taxon>rosids</taxon>
        <taxon>fabids</taxon>
        <taxon>Malpighiales</taxon>
        <taxon>Linaceae</taxon>
        <taxon>Linum</taxon>
    </lineage>
</organism>
<keyword evidence="3" id="KW-1185">Reference proteome</keyword>
<reference evidence="2 3" key="1">
    <citation type="submission" date="2024-04" db="EMBL/GenBank/DDBJ databases">
        <authorList>
            <person name="Fracassetti M."/>
        </authorList>
    </citation>
    <scope>NUCLEOTIDE SEQUENCE [LARGE SCALE GENOMIC DNA]</scope>
</reference>
<feature type="region of interest" description="Disordered" evidence="1">
    <location>
        <begin position="199"/>
        <end position="223"/>
    </location>
</feature>
<feature type="region of interest" description="Disordered" evidence="1">
    <location>
        <begin position="1"/>
        <end position="26"/>
    </location>
</feature>
<gene>
    <name evidence="2" type="ORF">LTRI10_LOCUS11941</name>
</gene>